<evidence type="ECO:0000313" key="6">
    <source>
        <dbReference type="Proteomes" id="UP000604046"/>
    </source>
</evidence>
<dbReference type="AlphaFoldDB" id="A0A812HKS2"/>
<dbReference type="GO" id="GO:0045814">
    <property type="term" value="P:negative regulation of gene expression, epigenetic"/>
    <property type="evidence" value="ECO:0007669"/>
    <property type="project" value="TreeGrafter"/>
</dbReference>
<name>A0A812HKS2_9DINO</name>
<proteinExistence type="predicted"/>
<dbReference type="Pfam" id="PF00856">
    <property type="entry name" value="SET"/>
    <property type="match status" value="1"/>
</dbReference>
<dbReference type="InterPro" id="IPR001214">
    <property type="entry name" value="SET_dom"/>
</dbReference>
<gene>
    <name evidence="5" type="primary">Smyd5</name>
    <name evidence="5" type="ORF">SNAT2548_LOCUS1665</name>
</gene>
<dbReference type="Gene3D" id="2.170.270.10">
    <property type="entry name" value="SET domain"/>
    <property type="match status" value="1"/>
</dbReference>
<dbReference type="GO" id="GO:0032259">
    <property type="term" value="P:methylation"/>
    <property type="evidence" value="ECO:0007669"/>
    <property type="project" value="UniProtKB-KW"/>
</dbReference>
<organism evidence="5 6">
    <name type="scientific">Symbiodinium natans</name>
    <dbReference type="NCBI Taxonomy" id="878477"/>
    <lineage>
        <taxon>Eukaryota</taxon>
        <taxon>Sar</taxon>
        <taxon>Alveolata</taxon>
        <taxon>Dinophyceae</taxon>
        <taxon>Suessiales</taxon>
        <taxon>Symbiodiniaceae</taxon>
        <taxon>Symbiodinium</taxon>
    </lineage>
</organism>
<protein>
    <submittedName>
        <fullName evidence="5">Smyd5 protein</fullName>
    </submittedName>
</protein>
<keyword evidence="6" id="KW-1185">Reference proteome</keyword>
<dbReference type="CDD" id="cd20071">
    <property type="entry name" value="SET_SMYD"/>
    <property type="match status" value="1"/>
</dbReference>
<evidence type="ECO:0000256" key="1">
    <source>
        <dbReference type="ARBA" id="ARBA00022603"/>
    </source>
</evidence>
<evidence type="ECO:0000259" key="4">
    <source>
        <dbReference type="Pfam" id="PF00856"/>
    </source>
</evidence>
<accession>A0A812HKS2</accession>
<keyword evidence="3" id="KW-0949">S-adenosyl-L-methionine</keyword>
<dbReference type="PANTHER" id="PTHR46402:SF2">
    <property type="entry name" value="HISTONE-LYSINE N-TRIMETHYLTRANSFERASE SMYD5"/>
    <property type="match status" value="1"/>
</dbReference>
<feature type="domain" description="SET" evidence="4">
    <location>
        <begin position="163"/>
        <end position="214"/>
    </location>
</feature>
<dbReference type="OrthoDB" id="408529at2759"/>
<dbReference type="EMBL" id="CAJNDS010000094">
    <property type="protein sequence ID" value="CAE6953601.1"/>
    <property type="molecule type" value="Genomic_DNA"/>
</dbReference>
<dbReference type="PANTHER" id="PTHR46402">
    <property type="entry name" value="SET AND MYND DOMAIN-CONTAINING PROTEIN 5"/>
    <property type="match status" value="1"/>
</dbReference>
<dbReference type="InterPro" id="IPR046341">
    <property type="entry name" value="SET_dom_sf"/>
</dbReference>
<evidence type="ECO:0000256" key="2">
    <source>
        <dbReference type="ARBA" id="ARBA00022679"/>
    </source>
</evidence>
<dbReference type="GO" id="GO:0042799">
    <property type="term" value="F:histone H4K20 methyltransferase activity"/>
    <property type="evidence" value="ECO:0007669"/>
    <property type="project" value="TreeGrafter"/>
</dbReference>
<keyword evidence="1" id="KW-0489">Methyltransferase</keyword>
<dbReference type="SUPFAM" id="SSF82199">
    <property type="entry name" value="SET domain"/>
    <property type="match status" value="1"/>
</dbReference>
<sequence length="354" mass="38400">MEPWPFLKSRVLKTSHQKLRLCEIRGYGRCLEAQVACALGQTLAEEKPLVLGSSDGTWLAKACRAGEEELDAMDDLVAGCLWLHVNSASETRQLAKELSRDSNLVHDALDDKLLQCLSSDLTESLGPAAGTLLAQWRACCDVNAETWVEMLDLPASTNASTCQVRFLFGLFAALAMVEHSCRPNARVEWDSTSQTMKLVAVADIAAGQRVSRSYLDAGLLMSPRSLREATLRNDWGFQCACVRCESKLQEPTWAEIAMPFLTDEHTDSMGSRGHLSLQKCAEPTGLKLDPAAIEVIRSAGTACASLGVPAVGTLHFLQDVVSVAKGRGLTSITLCLPGLCQEDSLSAVKRHRAQ</sequence>
<keyword evidence="2" id="KW-0808">Transferase</keyword>
<reference evidence="5" key="1">
    <citation type="submission" date="2021-02" db="EMBL/GenBank/DDBJ databases">
        <authorList>
            <person name="Dougan E. K."/>
            <person name="Rhodes N."/>
            <person name="Thang M."/>
            <person name="Chan C."/>
        </authorList>
    </citation>
    <scope>NUCLEOTIDE SEQUENCE</scope>
</reference>
<evidence type="ECO:0000256" key="3">
    <source>
        <dbReference type="ARBA" id="ARBA00022691"/>
    </source>
</evidence>
<evidence type="ECO:0000313" key="5">
    <source>
        <dbReference type="EMBL" id="CAE6953601.1"/>
    </source>
</evidence>
<comment type="caution">
    <text evidence="5">The sequence shown here is derived from an EMBL/GenBank/DDBJ whole genome shotgun (WGS) entry which is preliminary data.</text>
</comment>
<dbReference type="Proteomes" id="UP000604046">
    <property type="component" value="Unassembled WGS sequence"/>
</dbReference>